<feature type="compositionally biased region" description="Polar residues" evidence="1">
    <location>
        <begin position="1"/>
        <end position="20"/>
    </location>
</feature>
<dbReference type="InterPro" id="IPR016137">
    <property type="entry name" value="RGS"/>
</dbReference>
<dbReference type="InterPro" id="IPR036305">
    <property type="entry name" value="RGS_sf"/>
</dbReference>
<gene>
    <name evidence="3" type="primary">ORF144492</name>
    <name evidence="4" type="synonym">ORF144497</name>
</gene>
<feature type="compositionally biased region" description="Basic and acidic residues" evidence="1">
    <location>
        <begin position="189"/>
        <end position="202"/>
    </location>
</feature>
<feature type="compositionally biased region" description="Basic and acidic residues" evidence="1">
    <location>
        <begin position="142"/>
        <end position="154"/>
    </location>
</feature>
<dbReference type="EMBL" id="HACG01037921">
    <property type="protein sequence ID" value="CEK84786.1"/>
    <property type="molecule type" value="Transcribed_RNA"/>
</dbReference>
<feature type="compositionally biased region" description="Low complexity" evidence="1">
    <location>
        <begin position="21"/>
        <end position="42"/>
    </location>
</feature>
<dbReference type="PRINTS" id="PR01301">
    <property type="entry name" value="RGSPROTEIN"/>
</dbReference>
<dbReference type="EMBL" id="HACG01037920">
    <property type="protein sequence ID" value="CEK84785.1"/>
    <property type="molecule type" value="Transcribed_RNA"/>
</dbReference>
<evidence type="ECO:0000313" key="4">
    <source>
        <dbReference type="EMBL" id="CEK84786.1"/>
    </source>
</evidence>
<reference evidence="3" key="1">
    <citation type="submission" date="2014-12" db="EMBL/GenBank/DDBJ databases">
        <title>Insight into the proteome of Arion vulgaris.</title>
        <authorList>
            <person name="Aradska J."/>
            <person name="Bulat T."/>
            <person name="Smidak R."/>
            <person name="Sarate P."/>
            <person name="Gangsoo J."/>
            <person name="Sialana F."/>
            <person name="Bilban M."/>
            <person name="Lubec G."/>
        </authorList>
    </citation>
    <scope>NUCLEOTIDE SEQUENCE</scope>
    <source>
        <tissue evidence="3">Skin</tissue>
    </source>
</reference>
<dbReference type="PROSITE" id="PS50132">
    <property type="entry name" value="RGS"/>
    <property type="match status" value="1"/>
</dbReference>
<sequence length="861" mass="96938">MARRSYSNTSGYRLTSNPGESTSRITSSIISSRTSATLSSGSIKSVLGSTDLSTSRTLLSARGSDRSTNYNQQNIDDSHDVAESRLSPKPAIRRYGRTSHSQAFATASVESSPSTATTTTTSLSRSSTESFPKYHQMSSHPQPEDSIIREERRTRYNNNNDTYISEISTRNNETPTDDGTSRRTRYRLRNSEESMVKKAEDTSPIKFDETRLGTRLEALRRSRSNVSSESPDKNEIAADSTENERSRRRLQRQGRQEEEREITSLNSSNVLKKDSSESNTLDKVTRKDGGSIDCDVIVQVTNVSLESESKGGRERTAIVNKAQKTKGTILDDLSTEVKISIVPPDSPGNTNDSGVHLEEPASPVTDRWPRHAKSPVRNQWTEEELDAFVRQLSNPQHQIPKITPRDQNDSSIGRQFSLDLRHEGNDRRRVYAPLVRSETETGVDRTEFETPFLEKSKLDRNSSEDSKAEGLISGLSGLQLIRNKRLARSSHANTKRDLLQKSRELHEASSSDLIHEDDNEEVDAITTTRDTLEVTPPLPCSSSPDGSDIEVTSDMKIVEQASSESSKDVGKKRRFRKMLSRPLNRSQSAGCAKDVPAHAQFLGQQRKKQKDVEIVVSRKPRGSEGDIHNVRRIIENDDVEDYLSQSLANTIEITRSHFGRIQKTKSADSTILASVDLGLSANPKSKSRNIAKKISRKMLFLRRRHTDSTLGVIGKDEGARRLATVDPEEAKEWSKSFENLLFDKTGLELFRGFLLTEHSDENIEFWIACENYKTVKSNKQLPPLALKIFNDYVAVQSTKEINLDSKTRNQTYENVTCNPTRQTFDEAQRRVQALMEKDSYRRFLESEIYHDLTTGVIQHKS</sequence>
<accession>A0A0B7AY01</accession>
<name>A0A0B7AY01_9EUPU</name>
<protein>
    <recommendedName>
        <fullName evidence="2">RGS domain-containing protein</fullName>
    </recommendedName>
</protein>
<dbReference type="AlphaFoldDB" id="A0A0B7AY01"/>
<dbReference type="SUPFAM" id="SSF48097">
    <property type="entry name" value="Regulator of G-protein signaling, RGS"/>
    <property type="match status" value="1"/>
</dbReference>
<dbReference type="Gene3D" id="1.10.167.10">
    <property type="entry name" value="Regulator of G-protein Signalling 4, domain 2"/>
    <property type="match status" value="1"/>
</dbReference>
<organism evidence="3">
    <name type="scientific">Arion vulgaris</name>
    <dbReference type="NCBI Taxonomy" id="1028688"/>
    <lineage>
        <taxon>Eukaryota</taxon>
        <taxon>Metazoa</taxon>
        <taxon>Spiralia</taxon>
        <taxon>Lophotrochozoa</taxon>
        <taxon>Mollusca</taxon>
        <taxon>Gastropoda</taxon>
        <taxon>Heterobranchia</taxon>
        <taxon>Euthyneura</taxon>
        <taxon>Panpulmonata</taxon>
        <taxon>Eupulmonata</taxon>
        <taxon>Stylommatophora</taxon>
        <taxon>Helicina</taxon>
        <taxon>Arionoidea</taxon>
        <taxon>Arionidae</taxon>
        <taxon>Arion</taxon>
    </lineage>
</organism>
<dbReference type="Pfam" id="PF00615">
    <property type="entry name" value="RGS"/>
    <property type="match status" value="1"/>
</dbReference>
<evidence type="ECO:0000259" key="2">
    <source>
        <dbReference type="PROSITE" id="PS50132"/>
    </source>
</evidence>
<feature type="compositionally biased region" description="Polar residues" evidence="1">
    <location>
        <begin position="165"/>
        <end position="178"/>
    </location>
</feature>
<feature type="domain" description="RGS" evidence="2">
    <location>
        <begin position="736"/>
        <end position="853"/>
    </location>
</feature>
<feature type="compositionally biased region" description="Low complexity" evidence="1">
    <location>
        <begin position="105"/>
        <end position="130"/>
    </location>
</feature>
<feature type="region of interest" description="Disordered" evidence="1">
    <location>
        <begin position="393"/>
        <end position="412"/>
    </location>
</feature>
<feature type="region of interest" description="Disordered" evidence="1">
    <location>
        <begin position="1"/>
        <end position="42"/>
    </location>
</feature>
<evidence type="ECO:0000313" key="3">
    <source>
        <dbReference type="EMBL" id="CEK84785.1"/>
    </source>
</evidence>
<dbReference type="PANTHER" id="PTHR10845">
    <property type="entry name" value="REGULATOR OF G PROTEIN SIGNALING"/>
    <property type="match status" value="1"/>
</dbReference>
<dbReference type="SMART" id="SM00315">
    <property type="entry name" value="RGS"/>
    <property type="match status" value="1"/>
</dbReference>
<dbReference type="InterPro" id="IPR044926">
    <property type="entry name" value="RGS_subdomain_2"/>
</dbReference>
<proteinExistence type="predicted"/>
<feature type="region of interest" description="Disordered" evidence="1">
    <location>
        <begin position="219"/>
        <end position="288"/>
    </location>
</feature>
<dbReference type="FunFam" id="1.10.167.10:FF:000001">
    <property type="entry name" value="Putative regulator of g-protein signaling 12"/>
    <property type="match status" value="1"/>
</dbReference>
<feature type="region of interest" description="Disordered" evidence="1">
    <location>
        <begin position="342"/>
        <end position="379"/>
    </location>
</feature>
<evidence type="ECO:0000256" key="1">
    <source>
        <dbReference type="SAM" id="MobiDB-lite"/>
    </source>
</evidence>
<dbReference type="PANTHER" id="PTHR10845:SF259">
    <property type="entry name" value="RGS DOMAIN-CONTAINING PROTEIN-RELATED"/>
    <property type="match status" value="1"/>
</dbReference>
<feature type="region of interest" description="Disordered" evidence="1">
    <location>
        <begin position="86"/>
        <end position="202"/>
    </location>
</feature>